<evidence type="ECO:0000256" key="1">
    <source>
        <dbReference type="SAM" id="Phobius"/>
    </source>
</evidence>
<dbReference type="Proteomes" id="UP000051886">
    <property type="component" value="Unassembled WGS sequence"/>
</dbReference>
<reference evidence="3 4" key="1">
    <citation type="journal article" date="2015" name="Genome Announc.">
        <title>Expanding the biotechnology potential of lactobacilli through comparative genomics of 213 strains and associated genera.</title>
        <authorList>
            <person name="Sun Z."/>
            <person name="Harris H.M."/>
            <person name="McCann A."/>
            <person name="Guo C."/>
            <person name="Argimon S."/>
            <person name="Zhang W."/>
            <person name="Yang X."/>
            <person name="Jeffery I.B."/>
            <person name="Cooney J.C."/>
            <person name="Kagawa T.F."/>
            <person name="Liu W."/>
            <person name="Song Y."/>
            <person name="Salvetti E."/>
            <person name="Wrobel A."/>
            <person name="Rasinkangas P."/>
            <person name="Parkhill J."/>
            <person name="Rea M.C."/>
            <person name="O'Sullivan O."/>
            <person name="Ritari J."/>
            <person name="Douillard F.P."/>
            <person name="Paul Ross R."/>
            <person name="Yang R."/>
            <person name="Briner A.E."/>
            <person name="Felis G.E."/>
            <person name="de Vos W.M."/>
            <person name="Barrangou R."/>
            <person name="Klaenhammer T.R."/>
            <person name="Caufield P.W."/>
            <person name="Cui Y."/>
            <person name="Zhang H."/>
            <person name="O'Toole P.W."/>
        </authorList>
    </citation>
    <scope>NUCLEOTIDE SEQUENCE [LARGE SCALE GENOMIC DNA]</scope>
    <source>
        <strain evidence="3 4">NBRC 103219</strain>
    </source>
</reference>
<evidence type="ECO:0000313" key="4">
    <source>
        <dbReference type="Proteomes" id="UP000051886"/>
    </source>
</evidence>
<keyword evidence="1" id="KW-0472">Membrane</keyword>
<gene>
    <name evidence="3" type="ORF">IV66_GL000642</name>
</gene>
<name>A0A0R2LC00_9LACO</name>
<protein>
    <recommendedName>
        <fullName evidence="2">Replication initiation protein-like C-terminal domain-containing protein</fullName>
    </recommendedName>
</protein>
<dbReference type="EMBL" id="JQCN01000064">
    <property type="protein sequence ID" value="KRN96780.1"/>
    <property type="molecule type" value="Genomic_DNA"/>
</dbReference>
<dbReference type="PATRIC" id="fig|449659.4.peg.648"/>
<dbReference type="STRING" id="449659.IV66_GL000642"/>
<dbReference type="Pfam" id="PF02486">
    <property type="entry name" value="Rep_trans"/>
    <property type="match status" value="1"/>
</dbReference>
<keyword evidence="1" id="KW-1133">Transmembrane helix</keyword>
<dbReference type="AlphaFoldDB" id="A0A0R2LC00"/>
<feature type="transmembrane region" description="Helical" evidence="1">
    <location>
        <begin position="328"/>
        <end position="345"/>
    </location>
</feature>
<sequence>MIYIKKNIKVGIDELSISIVPVYPDNQTVDWCRDALCLIDEFENSTGLKALYGSIEYSLTNFPRYNQTYEFQTANSIIIAYNDFKKNMGIIFHFGAKAWNQYVSDYLNLTGQEMNPSKLLLLINTGENYKIRLSRIDFTADYFNYAINLNELYTDINNGKITLQLYGGGNKKRKTTAFLKESHLQTFYIGSSKAGTTSRMRVYDKKAEQIEQQGFRMKEAVDCESWTRFEVVFRRDYAHQITEILRSKEFNEKQLQNLVVNKILEKYKLVNTETGEVLNISADLEKLLDESVLKFSKPSPRDNDLGSSLKHQLNNSGLMPLFYKVDKLWGTDILYMLFLGLFVWYKKNYKPNKDAKIWIRKHRRTTKINCIEQLFVDVSREDVKKATDYFGEFGSSDYENNHHLDALCHFLQENER</sequence>
<proteinExistence type="predicted"/>
<organism evidence="3 4">
    <name type="scientific">Ligilactobacillus pobuzihii</name>
    <dbReference type="NCBI Taxonomy" id="449659"/>
    <lineage>
        <taxon>Bacteria</taxon>
        <taxon>Bacillati</taxon>
        <taxon>Bacillota</taxon>
        <taxon>Bacilli</taxon>
        <taxon>Lactobacillales</taxon>
        <taxon>Lactobacillaceae</taxon>
        <taxon>Ligilactobacillus</taxon>
    </lineage>
</organism>
<dbReference type="RefSeq" id="WP_017868875.1">
    <property type="nucleotide sequence ID" value="NZ_BJYB01000018.1"/>
</dbReference>
<comment type="caution">
    <text evidence="3">The sequence shown here is derived from an EMBL/GenBank/DDBJ whole genome shotgun (WGS) entry which is preliminary data.</text>
</comment>
<dbReference type="InterPro" id="IPR003491">
    <property type="entry name" value="REP-like_C"/>
</dbReference>
<keyword evidence="1" id="KW-0812">Transmembrane</keyword>
<keyword evidence="4" id="KW-1185">Reference proteome</keyword>
<feature type="domain" description="Replication initiation protein-like C-terminal" evidence="2">
    <location>
        <begin position="132"/>
        <end position="274"/>
    </location>
</feature>
<dbReference type="OrthoDB" id="2223502at2"/>
<evidence type="ECO:0000259" key="2">
    <source>
        <dbReference type="Pfam" id="PF02486"/>
    </source>
</evidence>
<accession>A0A0R2LC00</accession>
<evidence type="ECO:0000313" key="3">
    <source>
        <dbReference type="EMBL" id="KRN96780.1"/>
    </source>
</evidence>